<protein>
    <submittedName>
        <fullName evidence="6">Transcriptional regulator, Fis family</fullName>
    </submittedName>
</protein>
<keyword evidence="4" id="KW-0804">Transcription</keyword>
<dbReference type="OrthoDB" id="9771372at2"/>
<dbReference type="Pfam" id="PF25601">
    <property type="entry name" value="AAA_lid_14"/>
    <property type="match status" value="1"/>
</dbReference>
<dbReference type="PANTHER" id="PTHR32071:SF119">
    <property type="entry name" value="SIGMA L-DEPENDENT TRANSCRIPTIONAL REGULATOR YPLP-RELATED"/>
    <property type="match status" value="1"/>
</dbReference>
<evidence type="ECO:0000259" key="5">
    <source>
        <dbReference type="PROSITE" id="PS50045"/>
    </source>
</evidence>
<evidence type="ECO:0000313" key="6">
    <source>
        <dbReference type="EMBL" id="GBF51325.1"/>
    </source>
</evidence>
<gene>
    <name evidence="6" type="ORF">LPTSP4_28570</name>
</gene>
<comment type="caution">
    <text evidence="6">The sequence shown here is derived from an EMBL/GenBank/DDBJ whole genome shotgun (WGS) entry which is preliminary data.</text>
</comment>
<dbReference type="Pfam" id="PF02954">
    <property type="entry name" value="HTH_8"/>
    <property type="match status" value="1"/>
</dbReference>
<dbReference type="GO" id="GO:0043565">
    <property type="term" value="F:sequence-specific DNA binding"/>
    <property type="evidence" value="ECO:0007669"/>
    <property type="project" value="InterPro"/>
</dbReference>
<keyword evidence="2" id="KW-0067">ATP-binding</keyword>
<evidence type="ECO:0000313" key="7">
    <source>
        <dbReference type="Proteomes" id="UP000245133"/>
    </source>
</evidence>
<dbReference type="Gene3D" id="1.10.8.60">
    <property type="match status" value="1"/>
</dbReference>
<dbReference type="InterPro" id="IPR058031">
    <property type="entry name" value="AAA_lid_NorR"/>
</dbReference>
<dbReference type="Proteomes" id="UP000245133">
    <property type="component" value="Unassembled WGS sequence"/>
</dbReference>
<name>A0A2P2E340_9LEPT</name>
<dbReference type="PANTHER" id="PTHR32071">
    <property type="entry name" value="TRANSCRIPTIONAL REGULATORY PROTEIN"/>
    <property type="match status" value="1"/>
</dbReference>
<evidence type="ECO:0000256" key="3">
    <source>
        <dbReference type="ARBA" id="ARBA00023015"/>
    </source>
</evidence>
<dbReference type="GO" id="GO:0005524">
    <property type="term" value="F:ATP binding"/>
    <property type="evidence" value="ECO:0007669"/>
    <property type="project" value="UniProtKB-KW"/>
</dbReference>
<sequence>MSKKGNESDWIAEDSHSKIAKLNLIELSKSQVPIVMVGRSGCGKSYWIDKSLELKGFLANKAKYIFDGKESFDLSLKEFKEIKPKNPSTVIFRNFHLADTWIADFWIRWWEETKYDLPENFHFYWELPGERIENQNENSKEKQLYSQLQAFQIKIPSLSERPADLPLFLNVFLEEANRKLKKSILGFDEDCLYFFTSNAKHFNLHDLKELVYSLVAFCTSKRIQLQKFPIHLFKREKLKVPIQSGIKLDLYEKLIIQENLKVLNGNRAKVAEILGISERNLYRKIKEYHLEDE</sequence>
<proteinExistence type="predicted"/>
<dbReference type="PROSITE" id="PS50045">
    <property type="entry name" value="SIGMA54_INTERACT_4"/>
    <property type="match status" value="1"/>
</dbReference>
<keyword evidence="1" id="KW-0547">Nucleotide-binding</keyword>
<dbReference type="SUPFAM" id="SSF46689">
    <property type="entry name" value="Homeodomain-like"/>
    <property type="match status" value="1"/>
</dbReference>
<evidence type="ECO:0000256" key="2">
    <source>
        <dbReference type="ARBA" id="ARBA00022840"/>
    </source>
</evidence>
<keyword evidence="7" id="KW-1185">Reference proteome</keyword>
<accession>A0A2P2E340</accession>
<dbReference type="AlphaFoldDB" id="A0A2P2E340"/>
<dbReference type="SUPFAM" id="SSF52540">
    <property type="entry name" value="P-loop containing nucleoside triphosphate hydrolases"/>
    <property type="match status" value="1"/>
</dbReference>
<dbReference type="InterPro" id="IPR002078">
    <property type="entry name" value="Sigma_54_int"/>
</dbReference>
<dbReference type="RefSeq" id="WP_108977673.1">
    <property type="nucleotide sequence ID" value="NZ_BFBB01000008.1"/>
</dbReference>
<dbReference type="GO" id="GO:0006355">
    <property type="term" value="P:regulation of DNA-templated transcription"/>
    <property type="evidence" value="ECO:0007669"/>
    <property type="project" value="InterPro"/>
</dbReference>
<dbReference type="InterPro" id="IPR027417">
    <property type="entry name" value="P-loop_NTPase"/>
</dbReference>
<dbReference type="Gene3D" id="1.10.10.60">
    <property type="entry name" value="Homeodomain-like"/>
    <property type="match status" value="1"/>
</dbReference>
<dbReference type="InterPro" id="IPR009057">
    <property type="entry name" value="Homeodomain-like_sf"/>
</dbReference>
<dbReference type="PRINTS" id="PR01590">
    <property type="entry name" value="HTHFIS"/>
</dbReference>
<reference evidence="6 7" key="1">
    <citation type="submission" date="2018-02" db="EMBL/GenBank/DDBJ databases">
        <title>Novel Leptospira species isolated from soil and water in Japan.</title>
        <authorList>
            <person name="Nakao R."/>
            <person name="Masuzawa T."/>
        </authorList>
    </citation>
    <scope>NUCLEOTIDE SEQUENCE [LARGE SCALE GENOMIC DNA]</scope>
    <source>
        <strain evidence="6 7">YH101</strain>
    </source>
</reference>
<evidence type="ECO:0000256" key="4">
    <source>
        <dbReference type="ARBA" id="ARBA00023163"/>
    </source>
</evidence>
<dbReference type="InterPro" id="IPR002197">
    <property type="entry name" value="HTH_Fis"/>
</dbReference>
<organism evidence="6 7">
    <name type="scientific">Leptospira ryugenii</name>
    <dbReference type="NCBI Taxonomy" id="1917863"/>
    <lineage>
        <taxon>Bacteria</taxon>
        <taxon>Pseudomonadati</taxon>
        <taxon>Spirochaetota</taxon>
        <taxon>Spirochaetia</taxon>
        <taxon>Leptospirales</taxon>
        <taxon>Leptospiraceae</taxon>
        <taxon>Leptospira</taxon>
    </lineage>
</organism>
<dbReference type="EMBL" id="BFBB01000008">
    <property type="protein sequence ID" value="GBF51325.1"/>
    <property type="molecule type" value="Genomic_DNA"/>
</dbReference>
<keyword evidence="3" id="KW-0805">Transcription regulation</keyword>
<evidence type="ECO:0000256" key="1">
    <source>
        <dbReference type="ARBA" id="ARBA00022741"/>
    </source>
</evidence>
<feature type="domain" description="Sigma-54 factor interaction" evidence="5">
    <location>
        <begin position="142"/>
        <end position="216"/>
    </location>
</feature>